<dbReference type="PANTHER" id="PTHR47633">
    <property type="entry name" value="IMMUNOGLOBULIN"/>
    <property type="match status" value="1"/>
</dbReference>
<dbReference type="InterPro" id="IPR003598">
    <property type="entry name" value="Ig_sub2"/>
</dbReference>
<dbReference type="Gene3D" id="2.60.40.10">
    <property type="entry name" value="Immunoglobulins"/>
    <property type="match status" value="1"/>
</dbReference>
<feature type="compositionally biased region" description="Polar residues" evidence="9">
    <location>
        <begin position="491"/>
        <end position="500"/>
    </location>
</feature>
<dbReference type="PROSITE" id="PS00107">
    <property type="entry name" value="PROTEIN_KINASE_ATP"/>
    <property type="match status" value="1"/>
</dbReference>
<dbReference type="PROSITE" id="PS00108">
    <property type="entry name" value="PROTEIN_KINASE_ST"/>
    <property type="match status" value="1"/>
</dbReference>
<protein>
    <submittedName>
        <fullName evidence="12">Myosin light chain kinase, smooth muscle</fullName>
    </submittedName>
</protein>
<dbReference type="PANTHER" id="PTHR47633:SF9">
    <property type="entry name" value="NON-SPECIFIC SERINE_THREONINE PROTEIN KINASE"/>
    <property type="match status" value="1"/>
</dbReference>
<evidence type="ECO:0000256" key="1">
    <source>
        <dbReference type="ARBA" id="ARBA00004496"/>
    </source>
</evidence>
<feature type="domain" description="Ig-like" evidence="11">
    <location>
        <begin position="400"/>
        <end position="489"/>
    </location>
</feature>
<comment type="similarity">
    <text evidence="2">Belongs to the protein kinase superfamily. CAMK Ser/Thr protein kinase family.</text>
</comment>
<dbReference type="STRING" id="8469.M7BUA3"/>
<feature type="region of interest" description="Disordered" evidence="9">
    <location>
        <begin position="490"/>
        <end position="510"/>
    </location>
</feature>
<keyword evidence="5 8" id="KW-0547">Nucleotide-binding</keyword>
<feature type="domain" description="Protein kinase" evidence="10">
    <location>
        <begin position="34"/>
        <end position="319"/>
    </location>
</feature>
<dbReference type="SMART" id="SM00409">
    <property type="entry name" value="IG"/>
    <property type="match status" value="1"/>
</dbReference>
<dbReference type="eggNOG" id="KOG0613">
    <property type="taxonomic scope" value="Eukaryota"/>
</dbReference>
<evidence type="ECO:0000256" key="4">
    <source>
        <dbReference type="ARBA" id="ARBA00022737"/>
    </source>
</evidence>
<keyword evidence="3" id="KW-0963">Cytoplasm</keyword>
<evidence type="ECO:0000256" key="7">
    <source>
        <dbReference type="ARBA" id="ARBA00023319"/>
    </source>
</evidence>
<dbReference type="GO" id="GO:0005737">
    <property type="term" value="C:cytoplasm"/>
    <property type="evidence" value="ECO:0007669"/>
    <property type="project" value="UniProtKB-SubCell"/>
</dbReference>
<dbReference type="FunFam" id="2.60.40.10:FF:000425">
    <property type="entry name" value="Myosin light chain kinase"/>
    <property type="match status" value="1"/>
</dbReference>
<keyword evidence="6 8" id="KW-0067">ATP-binding</keyword>
<dbReference type="PROSITE" id="PS50835">
    <property type="entry name" value="IG_LIKE"/>
    <property type="match status" value="1"/>
</dbReference>
<evidence type="ECO:0000259" key="11">
    <source>
        <dbReference type="PROSITE" id="PS50835"/>
    </source>
</evidence>
<evidence type="ECO:0000313" key="12">
    <source>
        <dbReference type="EMBL" id="EMP41416.1"/>
    </source>
</evidence>
<dbReference type="InterPro" id="IPR003599">
    <property type="entry name" value="Ig_sub"/>
</dbReference>
<keyword evidence="12" id="KW-0808">Transferase</keyword>
<name>M7BUA3_CHEMY</name>
<evidence type="ECO:0000256" key="2">
    <source>
        <dbReference type="ARBA" id="ARBA00006692"/>
    </source>
</evidence>
<keyword evidence="12" id="KW-0418">Kinase</keyword>
<comment type="subcellular location">
    <subcellularLocation>
        <location evidence="1">Cytoplasm</location>
    </subcellularLocation>
</comment>
<dbReference type="GO" id="GO:0004672">
    <property type="term" value="F:protein kinase activity"/>
    <property type="evidence" value="ECO:0007669"/>
    <property type="project" value="InterPro"/>
</dbReference>
<keyword evidence="13" id="KW-1185">Reference proteome</keyword>
<evidence type="ECO:0000256" key="6">
    <source>
        <dbReference type="ARBA" id="ARBA00022840"/>
    </source>
</evidence>
<dbReference type="Pfam" id="PF00069">
    <property type="entry name" value="Pkinase"/>
    <property type="match status" value="1"/>
</dbReference>
<evidence type="ECO:0000313" key="13">
    <source>
        <dbReference type="Proteomes" id="UP000031443"/>
    </source>
</evidence>
<feature type="binding site" evidence="8">
    <location>
        <position position="63"/>
    </location>
    <ligand>
        <name>ATP</name>
        <dbReference type="ChEBI" id="CHEBI:30616"/>
    </ligand>
</feature>
<dbReference type="SMART" id="SM00408">
    <property type="entry name" value="IGc2"/>
    <property type="match status" value="1"/>
</dbReference>
<gene>
    <name evidence="12" type="ORF">UY3_01335</name>
</gene>
<dbReference type="InterPro" id="IPR007110">
    <property type="entry name" value="Ig-like_dom"/>
</dbReference>
<organism evidence="12 13">
    <name type="scientific">Chelonia mydas</name>
    <name type="common">Green sea-turtle</name>
    <name type="synonym">Chelonia agassizi</name>
    <dbReference type="NCBI Taxonomy" id="8469"/>
    <lineage>
        <taxon>Eukaryota</taxon>
        <taxon>Metazoa</taxon>
        <taxon>Chordata</taxon>
        <taxon>Craniata</taxon>
        <taxon>Vertebrata</taxon>
        <taxon>Euteleostomi</taxon>
        <taxon>Archelosauria</taxon>
        <taxon>Testudinata</taxon>
        <taxon>Testudines</taxon>
        <taxon>Cryptodira</taxon>
        <taxon>Durocryptodira</taxon>
        <taxon>Americhelydia</taxon>
        <taxon>Chelonioidea</taxon>
        <taxon>Cheloniidae</taxon>
        <taxon>Chelonia</taxon>
    </lineage>
</organism>
<dbReference type="PROSITE" id="PS50011">
    <property type="entry name" value="PROTEIN_KINASE_DOM"/>
    <property type="match status" value="1"/>
</dbReference>
<dbReference type="SUPFAM" id="SSF56112">
    <property type="entry name" value="Protein kinase-like (PK-like)"/>
    <property type="match status" value="1"/>
</dbReference>
<dbReference type="InterPro" id="IPR011009">
    <property type="entry name" value="Kinase-like_dom_sf"/>
</dbReference>
<dbReference type="InterPro" id="IPR013098">
    <property type="entry name" value="Ig_I-set"/>
</dbReference>
<evidence type="ECO:0000256" key="5">
    <source>
        <dbReference type="ARBA" id="ARBA00022741"/>
    </source>
</evidence>
<evidence type="ECO:0000256" key="8">
    <source>
        <dbReference type="PROSITE-ProRule" id="PRU10141"/>
    </source>
</evidence>
<dbReference type="Gene3D" id="1.10.510.10">
    <property type="entry name" value="Transferase(Phosphotransferase) domain 1"/>
    <property type="match status" value="1"/>
</dbReference>
<dbReference type="SUPFAM" id="SSF48726">
    <property type="entry name" value="Immunoglobulin"/>
    <property type="match status" value="1"/>
</dbReference>
<evidence type="ECO:0000259" key="10">
    <source>
        <dbReference type="PROSITE" id="PS50011"/>
    </source>
</evidence>
<dbReference type="InterPro" id="IPR008271">
    <property type="entry name" value="Ser/Thr_kinase_AS"/>
</dbReference>
<reference evidence="13" key="1">
    <citation type="journal article" date="2013" name="Nat. Genet.">
        <title>The draft genomes of soft-shell turtle and green sea turtle yield insights into the development and evolution of the turtle-specific body plan.</title>
        <authorList>
            <person name="Wang Z."/>
            <person name="Pascual-Anaya J."/>
            <person name="Zadissa A."/>
            <person name="Li W."/>
            <person name="Niimura Y."/>
            <person name="Huang Z."/>
            <person name="Li C."/>
            <person name="White S."/>
            <person name="Xiong Z."/>
            <person name="Fang D."/>
            <person name="Wang B."/>
            <person name="Ming Y."/>
            <person name="Chen Y."/>
            <person name="Zheng Y."/>
            <person name="Kuraku S."/>
            <person name="Pignatelli M."/>
            <person name="Herrero J."/>
            <person name="Beal K."/>
            <person name="Nozawa M."/>
            <person name="Li Q."/>
            <person name="Wang J."/>
            <person name="Zhang H."/>
            <person name="Yu L."/>
            <person name="Shigenobu S."/>
            <person name="Wang J."/>
            <person name="Liu J."/>
            <person name="Flicek P."/>
            <person name="Searle S."/>
            <person name="Wang J."/>
            <person name="Kuratani S."/>
            <person name="Yin Y."/>
            <person name="Aken B."/>
            <person name="Zhang G."/>
            <person name="Irie N."/>
        </authorList>
    </citation>
    <scope>NUCLEOTIDE SEQUENCE [LARGE SCALE GENOMIC DNA]</scope>
</reference>
<keyword evidence="4" id="KW-0677">Repeat</keyword>
<dbReference type="InterPro" id="IPR000719">
    <property type="entry name" value="Prot_kinase_dom"/>
</dbReference>
<sequence>MSLLWLLSRGGRSKEAFEYHTVTINTMEKASDLYTQLEKLGAGKFGMVYKLQEKATGKIRAGKYFRTRTPKEREAACGEVELMKLLHHPRLVQCLAAFQSRVELVMVMEYVAGGELFERIVDDDFEHTEPTSIQYMRQILEGIQYVHRQSIVHLDLKPENIVCVSTSSHWVKIIDFGLARRLDPKSPVKVMHGTPEFMAPEVIAFEPVGFTTDMWSIGVICYILLSGDSPFQGNSDMETLHNVTAAQWEFDEETFSEISQEAKDFISELLQKDSRAQSLEPNVEITAHLLSDGAALIPLNAVAPSCRLPSDQALAHPWLRKTEQSDRKVLSKERMRRFLARQKWQKTGNAVLALRRMSRLAHKLDDPVTTPSAQEKGELGHSQEEDQIFTFLPQQVEQGPSFLEPLKDQVAAEGSRTCLQCHVEGFPHPEVTWLWNNAPIQESPRLRIEEEEDGSCSLAIARLSVEDTGHYVCRATSALGQTECSARLTVQRGSNTQTPNAEEGPGTDQP</sequence>
<dbReference type="SMART" id="SM00220">
    <property type="entry name" value="S_TKc"/>
    <property type="match status" value="1"/>
</dbReference>
<dbReference type="Gene3D" id="3.30.200.20">
    <property type="entry name" value="Phosphorylase Kinase, domain 1"/>
    <property type="match status" value="1"/>
</dbReference>
<accession>M7BUA3</accession>
<dbReference type="InterPro" id="IPR017441">
    <property type="entry name" value="Protein_kinase_ATP_BS"/>
</dbReference>
<dbReference type="InterPro" id="IPR036179">
    <property type="entry name" value="Ig-like_dom_sf"/>
</dbReference>
<dbReference type="CDD" id="cd14103">
    <property type="entry name" value="STKc_MLCK"/>
    <property type="match status" value="1"/>
</dbReference>
<dbReference type="Proteomes" id="UP000031443">
    <property type="component" value="Unassembled WGS sequence"/>
</dbReference>
<keyword evidence="7" id="KW-0393">Immunoglobulin domain</keyword>
<dbReference type="Pfam" id="PF07679">
    <property type="entry name" value="I-set"/>
    <property type="match status" value="1"/>
</dbReference>
<dbReference type="AlphaFoldDB" id="M7BUA3"/>
<evidence type="ECO:0000256" key="9">
    <source>
        <dbReference type="SAM" id="MobiDB-lite"/>
    </source>
</evidence>
<evidence type="ECO:0000256" key="3">
    <source>
        <dbReference type="ARBA" id="ARBA00022490"/>
    </source>
</evidence>
<proteinExistence type="inferred from homology"/>
<dbReference type="InterPro" id="IPR013783">
    <property type="entry name" value="Ig-like_fold"/>
</dbReference>
<dbReference type="EMBL" id="KB491960">
    <property type="protein sequence ID" value="EMP41416.1"/>
    <property type="molecule type" value="Genomic_DNA"/>
</dbReference>
<dbReference type="GO" id="GO:0005524">
    <property type="term" value="F:ATP binding"/>
    <property type="evidence" value="ECO:0007669"/>
    <property type="project" value="UniProtKB-UniRule"/>
</dbReference>